<dbReference type="PROSITE" id="PS51687">
    <property type="entry name" value="SAM_MT_RNA_M5U"/>
    <property type="match status" value="1"/>
</dbReference>
<sequence length="234" mass="25778">MEFAEAMRALDDAVVGCVRKRKKTPKLVVGRDYVTETTRLVDGRSVVFKHVEGSFSNPNGGVAELTANHLVRICADIAGPKTKFIELYAGCGNHTCCMAPQFPGGAFAVEIDPVLVEAARENFARNGVRAEIVCERAEDWIASRESPTNDRDVVLLVDPPRGGLDARTLDVVTREFDDVIYVACDCESLKRDIDDERVGFAARGFELTSLACFDHAPTSPRWIETVGVFKRREA</sequence>
<dbReference type="GO" id="GO:0005829">
    <property type="term" value="C:cytosol"/>
    <property type="evidence" value="ECO:0007669"/>
    <property type="project" value="TreeGrafter"/>
</dbReference>
<proteinExistence type="inferred from homology"/>
<dbReference type="GeneID" id="5000234"/>
<dbReference type="GO" id="GO:0000049">
    <property type="term" value="F:tRNA binding"/>
    <property type="evidence" value="ECO:0007669"/>
    <property type="project" value="TreeGrafter"/>
</dbReference>
<dbReference type="Proteomes" id="UP000001568">
    <property type="component" value="Chromosome 2"/>
</dbReference>
<evidence type="ECO:0000256" key="3">
    <source>
        <dbReference type="ARBA" id="ARBA00022691"/>
    </source>
</evidence>
<dbReference type="RefSeq" id="XP_001416256.1">
    <property type="nucleotide sequence ID" value="XM_001416219.1"/>
</dbReference>
<dbReference type="SUPFAM" id="SSF53335">
    <property type="entry name" value="S-adenosyl-L-methionine-dependent methyltransferases"/>
    <property type="match status" value="1"/>
</dbReference>
<keyword evidence="4" id="KW-0819">tRNA processing</keyword>
<dbReference type="AlphaFoldDB" id="A4RSF2"/>
<keyword evidence="3 5" id="KW-0949">S-adenosyl-L-methionine</keyword>
<dbReference type="OMA" id="AGCGNHT"/>
<dbReference type="eggNOG" id="ENOG502S6QF">
    <property type="taxonomic scope" value="Eukaryota"/>
</dbReference>
<name>A4RSF2_OSTLU</name>
<dbReference type="InterPro" id="IPR030390">
    <property type="entry name" value="MeTrfase_TrmA_AS"/>
</dbReference>
<feature type="active site" evidence="6">
    <location>
        <position position="184"/>
    </location>
</feature>
<comment type="caution">
    <text evidence="5">Lacks conserved residue(s) required for the propagation of feature annotation.</text>
</comment>
<dbReference type="OrthoDB" id="10250660at2759"/>
<evidence type="ECO:0008006" key="9">
    <source>
        <dbReference type="Google" id="ProtNLM"/>
    </source>
</evidence>
<keyword evidence="2 5" id="KW-0808">Transferase</keyword>
<dbReference type="CDD" id="cd02440">
    <property type="entry name" value="AdoMet_MTases"/>
    <property type="match status" value="1"/>
</dbReference>
<comment type="similarity">
    <text evidence="5">Belongs to the class I-like SAM-binding methyltransferase superfamily. RNA M5U methyltransferase family.</text>
</comment>
<dbReference type="GO" id="GO:0032259">
    <property type="term" value="P:methylation"/>
    <property type="evidence" value="ECO:0007669"/>
    <property type="project" value="UniProtKB-KW"/>
</dbReference>
<evidence type="ECO:0000313" key="8">
    <source>
        <dbReference type="Proteomes" id="UP000001568"/>
    </source>
</evidence>
<reference evidence="7 8" key="1">
    <citation type="journal article" date="2007" name="Proc. Natl. Acad. Sci. U.S.A.">
        <title>The tiny eukaryote Ostreococcus provides genomic insights into the paradox of plankton speciation.</title>
        <authorList>
            <person name="Palenik B."/>
            <person name="Grimwood J."/>
            <person name="Aerts A."/>
            <person name="Rouze P."/>
            <person name="Salamov A."/>
            <person name="Putnam N."/>
            <person name="Dupont C."/>
            <person name="Jorgensen R."/>
            <person name="Derelle E."/>
            <person name="Rombauts S."/>
            <person name="Zhou K."/>
            <person name="Otillar R."/>
            <person name="Merchant S.S."/>
            <person name="Podell S."/>
            <person name="Gaasterland T."/>
            <person name="Napoli C."/>
            <person name="Gendler K."/>
            <person name="Manuell A."/>
            <person name="Tai V."/>
            <person name="Vallon O."/>
            <person name="Piganeau G."/>
            <person name="Jancek S."/>
            <person name="Heijde M."/>
            <person name="Jabbari K."/>
            <person name="Bowler C."/>
            <person name="Lohr M."/>
            <person name="Robbens S."/>
            <person name="Werner G."/>
            <person name="Dubchak I."/>
            <person name="Pazour G.J."/>
            <person name="Ren Q."/>
            <person name="Paulsen I."/>
            <person name="Delwiche C."/>
            <person name="Schmutz J."/>
            <person name="Rokhsar D."/>
            <person name="Van de Peer Y."/>
            <person name="Moreau H."/>
            <person name="Grigoriev I.V."/>
        </authorList>
    </citation>
    <scope>NUCLEOTIDE SEQUENCE [LARGE SCALE GENOMIC DNA]</scope>
    <source>
        <strain evidence="7 8">CCE9901</strain>
    </source>
</reference>
<evidence type="ECO:0000256" key="5">
    <source>
        <dbReference type="PROSITE-ProRule" id="PRU01024"/>
    </source>
</evidence>
<dbReference type="Pfam" id="PF05958">
    <property type="entry name" value="tRNA_U5-meth_tr"/>
    <property type="match status" value="1"/>
</dbReference>
<feature type="binding site" evidence="5">
    <location>
        <position position="110"/>
    </location>
    <ligand>
        <name>S-adenosyl-L-methionine</name>
        <dbReference type="ChEBI" id="CHEBI:59789"/>
    </ligand>
</feature>
<dbReference type="Gene3D" id="3.40.50.150">
    <property type="entry name" value="Vaccinia Virus protein VP39"/>
    <property type="match status" value="1"/>
</dbReference>
<feature type="binding site" evidence="5">
    <location>
        <position position="158"/>
    </location>
    <ligand>
        <name>S-adenosyl-L-methionine</name>
        <dbReference type="ChEBI" id="CHEBI:59789"/>
    </ligand>
</feature>
<keyword evidence="8" id="KW-1185">Reference proteome</keyword>
<dbReference type="GO" id="GO:0019843">
    <property type="term" value="F:rRNA binding"/>
    <property type="evidence" value="ECO:0007669"/>
    <property type="project" value="TreeGrafter"/>
</dbReference>
<dbReference type="PANTHER" id="PTHR47790:SF2">
    <property type="entry name" value="TRNA_TMRNA (URACIL-C(5))-METHYLTRANSFERASE"/>
    <property type="match status" value="1"/>
</dbReference>
<organism evidence="7 8">
    <name type="scientific">Ostreococcus lucimarinus (strain CCE9901)</name>
    <dbReference type="NCBI Taxonomy" id="436017"/>
    <lineage>
        <taxon>Eukaryota</taxon>
        <taxon>Viridiplantae</taxon>
        <taxon>Chlorophyta</taxon>
        <taxon>Mamiellophyceae</taxon>
        <taxon>Mamiellales</taxon>
        <taxon>Bathycoccaceae</taxon>
        <taxon>Ostreococcus</taxon>
    </lineage>
</organism>
<dbReference type="GO" id="GO:0008033">
    <property type="term" value="P:tRNA processing"/>
    <property type="evidence" value="ECO:0007669"/>
    <property type="project" value="UniProtKB-KW"/>
</dbReference>
<dbReference type="InterPro" id="IPR010280">
    <property type="entry name" value="U5_MeTrfase_fam"/>
</dbReference>
<evidence type="ECO:0000256" key="6">
    <source>
        <dbReference type="PROSITE-ProRule" id="PRU10015"/>
    </source>
</evidence>
<dbReference type="GO" id="GO:0030697">
    <property type="term" value="F:tRNA (uracil(54)-C5)-methyltransferase activity, S-adenosyl methionine-dependent"/>
    <property type="evidence" value="ECO:0007669"/>
    <property type="project" value="InterPro"/>
</dbReference>
<keyword evidence="1 5" id="KW-0489">Methyltransferase</keyword>
<dbReference type="PANTHER" id="PTHR47790">
    <property type="entry name" value="TRNA/TMRNA (URACIL-C(5))-METHYLTRANSFERASE"/>
    <property type="match status" value="1"/>
</dbReference>
<dbReference type="EMBL" id="CP000582">
    <property type="protein sequence ID" value="ABO94549.1"/>
    <property type="molecule type" value="Genomic_DNA"/>
</dbReference>
<evidence type="ECO:0000256" key="1">
    <source>
        <dbReference type="ARBA" id="ARBA00022603"/>
    </source>
</evidence>
<dbReference type="KEGG" id="olu:OSTLU_30269"/>
<dbReference type="PROSITE" id="PS01230">
    <property type="entry name" value="TRMA_1"/>
    <property type="match status" value="1"/>
</dbReference>
<evidence type="ECO:0000256" key="4">
    <source>
        <dbReference type="ARBA" id="ARBA00022694"/>
    </source>
</evidence>
<dbReference type="STRING" id="436017.A4RSF2"/>
<dbReference type="HOGENOM" id="CLU_065297_0_0_1"/>
<protein>
    <recommendedName>
        <fullName evidence="9">Methyltransferase domain-containing protein</fullName>
    </recommendedName>
</protein>
<dbReference type="Gramene" id="ABO94549">
    <property type="protein sequence ID" value="ABO94549"/>
    <property type="gene ID" value="OSTLU_30269"/>
</dbReference>
<feature type="active site" description="Nucleophile" evidence="5">
    <location>
        <position position="184"/>
    </location>
</feature>
<evidence type="ECO:0000256" key="2">
    <source>
        <dbReference type="ARBA" id="ARBA00022679"/>
    </source>
</evidence>
<dbReference type="InterPro" id="IPR029063">
    <property type="entry name" value="SAM-dependent_MTases_sf"/>
</dbReference>
<gene>
    <name evidence="7" type="ORF">OSTLU_30269</name>
</gene>
<evidence type="ECO:0000313" key="7">
    <source>
        <dbReference type="EMBL" id="ABO94549.1"/>
    </source>
</evidence>
<feature type="binding site" evidence="5">
    <location>
        <position position="88"/>
    </location>
    <ligand>
        <name>S-adenosyl-L-methionine</name>
        <dbReference type="ChEBI" id="CHEBI:59789"/>
    </ligand>
</feature>
<dbReference type="InterPro" id="IPR011869">
    <property type="entry name" value="TrmA_MeTrfase"/>
</dbReference>
<accession>A4RSF2</accession>